<keyword evidence="3 5" id="KW-0687">Ribonucleoprotein</keyword>
<keyword evidence="2 5" id="KW-0689">Ribosomal protein</keyword>
<dbReference type="Pfam" id="PF00831">
    <property type="entry name" value="Ribosomal_L29"/>
    <property type="match status" value="1"/>
</dbReference>
<dbReference type="InterPro" id="IPR050063">
    <property type="entry name" value="Ribosomal_protein_uL29"/>
</dbReference>
<dbReference type="PANTHER" id="PTHR10916:SF0">
    <property type="entry name" value="LARGE RIBOSOMAL SUBUNIT PROTEIN UL29C"/>
    <property type="match status" value="1"/>
</dbReference>
<proteinExistence type="inferred from homology"/>
<evidence type="ECO:0000313" key="6">
    <source>
        <dbReference type="EMBL" id="MFC6884256.1"/>
    </source>
</evidence>
<name>A0ABW2CUD9_9ACTN</name>
<organism evidence="6 7">
    <name type="scientific">Actinomadura yumaensis</name>
    <dbReference type="NCBI Taxonomy" id="111807"/>
    <lineage>
        <taxon>Bacteria</taxon>
        <taxon>Bacillati</taxon>
        <taxon>Actinomycetota</taxon>
        <taxon>Actinomycetes</taxon>
        <taxon>Streptosporangiales</taxon>
        <taxon>Thermomonosporaceae</taxon>
        <taxon>Actinomadura</taxon>
    </lineage>
</organism>
<dbReference type="RefSeq" id="WP_160821826.1">
    <property type="nucleotide sequence ID" value="NZ_JBHSXE010000001.1"/>
</dbReference>
<evidence type="ECO:0000313" key="7">
    <source>
        <dbReference type="Proteomes" id="UP001596380"/>
    </source>
</evidence>
<dbReference type="CDD" id="cd00427">
    <property type="entry name" value="Ribosomal_L29_HIP"/>
    <property type="match status" value="1"/>
</dbReference>
<sequence length="85" mass="9719">MAKGLTADDLRTEPEDVLVTKLREAKEELFNLRFQAATGQLESHGRLRTVKREIARIYTVMRERELGIVTVTEDEEVASVEDNDD</sequence>
<dbReference type="Proteomes" id="UP001596380">
    <property type="component" value="Unassembled WGS sequence"/>
</dbReference>
<keyword evidence="7" id="KW-1185">Reference proteome</keyword>
<dbReference type="InterPro" id="IPR001854">
    <property type="entry name" value="Ribosomal_uL29"/>
</dbReference>
<protein>
    <recommendedName>
        <fullName evidence="4 5">Large ribosomal subunit protein uL29</fullName>
    </recommendedName>
</protein>
<evidence type="ECO:0000256" key="5">
    <source>
        <dbReference type="HAMAP-Rule" id="MF_00374"/>
    </source>
</evidence>
<gene>
    <name evidence="5 6" type="primary">rpmC</name>
    <name evidence="6" type="ORF">ACFQKB_31170</name>
</gene>
<dbReference type="InterPro" id="IPR036049">
    <property type="entry name" value="Ribosomal_uL29_sf"/>
</dbReference>
<evidence type="ECO:0000256" key="1">
    <source>
        <dbReference type="ARBA" id="ARBA00009254"/>
    </source>
</evidence>
<dbReference type="SUPFAM" id="SSF46561">
    <property type="entry name" value="Ribosomal protein L29 (L29p)"/>
    <property type="match status" value="1"/>
</dbReference>
<dbReference type="InterPro" id="IPR018254">
    <property type="entry name" value="Ribosomal_uL29_CS"/>
</dbReference>
<evidence type="ECO:0000256" key="3">
    <source>
        <dbReference type="ARBA" id="ARBA00023274"/>
    </source>
</evidence>
<dbReference type="Gene3D" id="1.10.287.310">
    <property type="match status" value="1"/>
</dbReference>
<dbReference type="HAMAP" id="MF_00374">
    <property type="entry name" value="Ribosomal_uL29"/>
    <property type="match status" value="1"/>
</dbReference>
<dbReference type="NCBIfam" id="TIGR00012">
    <property type="entry name" value="L29"/>
    <property type="match status" value="1"/>
</dbReference>
<comment type="caution">
    <text evidence="6">The sequence shown here is derived from an EMBL/GenBank/DDBJ whole genome shotgun (WGS) entry which is preliminary data.</text>
</comment>
<dbReference type="PROSITE" id="PS00579">
    <property type="entry name" value="RIBOSOMAL_L29"/>
    <property type="match status" value="1"/>
</dbReference>
<accession>A0ABW2CUD9</accession>
<dbReference type="EMBL" id="JBHSXS010000026">
    <property type="protein sequence ID" value="MFC6884256.1"/>
    <property type="molecule type" value="Genomic_DNA"/>
</dbReference>
<reference evidence="7" key="1">
    <citation type="journal article" date="2019" name="Int. J. Syst. Evol. Microbiol.">
        <title>The Global Catalogue of Microorganisms (GCM) 10K type strain sequencing project: providing services to taxonomists for standard genome sequencing and annotation.</title>
        <authorList>
            <consortium name="The Broad Institute Genomics Platform"/>
            <consortium name="The Broad Institute Genome Sequencing Center for Infectious Disease"/>
            <person name="Wu L."/>
            <person name="Ma J."/>
        </authorList>
    </citation>
    <scope>NUCLEOTIDE SEQUENCE [LARGE SCALE GENOMIC DNA]</scope>
    <source>
        <strain evidence="7">JCM 3369</strain>
    </source>
</reference>
<evidence type="ECO:0000256" key="4">
    <source>
        <dbReference type="ARBA" id="ARBA00035204"/>
    </source>
</evidence>
<dbReference type="PANTHER" id="PTHR10916">
    <property type="entry name" value="60S RIBOSOMAL PROTEIN L35/50S RIBOSOMAL PROTEIN L29"/>
    <property type="match status" value="1"/>
</dbReference>
<comment type="similarity">
    <text evidence="1 5">Belongs to the universal ribosomal protein uL29 family.</text>
</comment>
<dbReference type="GO" id="GO:0005840">
    <property type="term" value="C:ribosome"/>
    <property type="evidence" value="ECO:0007669"/>
    <property type="project" value="UniProtKB-KW"/>
</dbReference>
<evidence type="ECO:0000256" key="2">
    <source>
        <dbReference type="ARBA" id="ARBA00022980"/>
    </source>
</evidence>